<proteinExistence type="predicted"/>
<organism evidence="1">
    <name type="scientific">marine sediment metagenome</name>
    <dbReference type="NCBI Taxonomy" id="412755"/>
    <lineage>
        <taxon>unclassified sequences</taxon>
        <taxon>metagenomes</taxon>
        <taxon>ecological metagenomes</taxon>
    </lineage>
</organism>
<accession>A0A0F9B5Q8</accession>
<protein>
    <submittedName>
        <fullName evidence="1">Uncharacterized protein</fullName>
    </submittedName>
</protein>
<evidence type="ECO:0000313" key="1">
    <source>
        <dbReference type="EMBL" id="KKK85944.1"/>
    </source>
</evidence>
<comment type="caution">
    <text evidence="1">The sequence shown here is derived from an EMBL/GenBank/DDBJ whole genome shotgun (WGS) entry which is preliminary data.</text>
</comment>
<dbReference type="EMBL" id="LAZR01051076">
    <property type="protein sequence ID" value="KKK85944.1"/>
    <property type="molecule type" value="Genomic_DNA"/>
</dbReference>
<sequence>MPQIWYPGHRTMRKLLDWIADKLGYQRKCKARKWPPIHVTADFLEDDCLPPNLLHDYIAGTWVSDSDAPAPIIKTELKDGII</sequence>
<gene>
    <name evidence="1" type="ORF">LCGC14_2768180</name>
</gene>
<dbReference type="AlphaFoldDB" id="A0A0F9B5Q8"/>
<name>A0A0F9B5Q8_9ZZZZ</name>
<reference evidence="1" key="1">
    <citation type="journal article" date="2015" name="Nature">
        <title>Complex archaea that bridge the gap between prokaryotes and eukaryotes.</title>
        <authorList>
            <person name="Spang A."/>
            <person name="Saw J.H."/>
            <person name="Jorgensen S.L."/>
            <person name="Zaremba-Niedzwiedzka K."/>
            <person name="Martijn J."/>
            <person name="Lind A.E."/>
            <person name="van Eijk R."/>
            <person name="Schleper C."/>
            <person name="Guy L."/>
            <person name="Ettema T.J."/>
        </authorList>
    </citation>
    <scope>NUCLEOTIDE SEQUENCE</scope>
</reference>